<dbReference type="STRING" id="525903.Taci_0569"/>
<dbReference type="OrthoDB" id="9806540at2"/>
<dbReference type="KEGG" id="tai:Taci_0569"/>
<dbReference type="PANTHER" id="PTHR34387:SF2">
    <property type="entry name" value="SLR1258 PROTEIN"/>
    <property type="match status" value="1"/>
</dbReference>
<dbReference type="EMBL" id="CP001818">
    <property type="protein sequence ID" value="ACZ18805.1"/>
    <property type="molecule type" value="Genomic_DNA"/>
</dbReference>
<dbReference type="Proteomes" id="UP000002030">
    <property type="component" value="Chromosome"/>
</dbReference>
<keyword evidence="1" id="KW-0472">Membrane</keyword>
<dbReference type="PANTHER" id="PTHR34387">
    <property type="entry name" value="SLR1258 PROTEIN"/>
    <property type="match status" value="1"/>
</dbReference>
<keyword evidence="1" id="KW-0812">Transmembrane</keyword>
<dbReference type="InterPro" id="IPR052022">
    <property type="entry name" value="26kDa_periplasmic_antigen"/>
</dbReference>
<dbReference type="AlphaFoldDB" id="D1B952"/>
<accession>D1B952</accession>
<reference evidence="2 3" key="1">
    <citation type="journal article" date="2009" name="Stand. Genomic Sci.">
        <title>Complete genome sequence of Thermanaerovibrio acidaminovorans type strain (Su883).</title>
        <authorList>
            <person name="Chovatia M."/>
            <person name="Sikorski J."/>
            <person name="Schroder M."/>
            <person name="Lapidus A."/>
            <person name="Nolan M."/>
            <person name="Tice H."/>
            <person name="Glavina Del Rio T."/>
            <person name="Copeland A."/>
            <person name="Cheng J.F."/>
            <person name="Lucas S."/>
            <person name="Chen F."/>
            <person name="Bruce D."/>
            <person name="Goodwin L."/>
            <person name="Pitluck S."/>
            <person name="Ivanova N."/>
            <person name="Mavromatis K."/>
            <person name="Ovchinnikova G."/>
            <person name="Pati A."/>
            <person name="Chen A."/>
            <person name="Palaniappan K."/>
            <person name="Land M."/>
            <person name="Hauser L."/>
            <person name="Chang Y.J."/>
            <person name="Jeffries C.D."/>
            <person name="Chain P."/>
            <person name="Saunders E."/>
            <person name="Detter J.C."/>
            <person name="Brettin T."/>
            <person name="Rohde M."/>
            <person name="Goker M."/>
            <person name="Spring S."/>
            <person name="Bristow J."/>
            <person name="Markowitz V."/>
            <person name="Hugenholtz P."/>
            <person name="Kyrpides N.C."/>
            <person name="Klenk H.P."/>
            <person name="Eisen J.A."/>
        </authorList>
    </citation>
    <scope>NUCLEOTIDE SEQUENCE [LARGE SCALE GENOMIC DNA]</scope>
    <source>
        <strain evidence="3">ATCC 49978 / DSM 6589 / Su883</strain>
    </source>
</reference>
<dbReference type="eggNOG" id="COG2859">
    <property type="taxonomic scope" value="Bacteria"/>
</dbReference>
<evidence type="ECO:0000256" key="1">
    <source>
        <dbReference type="SAM" id="Phobius"/>
    </source>
</evidence>
<keyword evidence="1" id="KW-1133">Transmembrane helix</keyword>
<organism evidence="2 3">
    <name type="scientific">Thermanaerovibrio acidaminovorans (strain ATCC 49978 / DSM 6589 / Su883)</name>
    <name type="common">Selenomonas acidaminovorans</name>
    <dbReference type="NCBI Taxonomy" id="525903"/>
    <lineage>
        <taxon>Bacteria</taxon>
        <taxon>Thermotogati</taxon>
        <taxon>Synergistota</taxon>
        <taxon>Synergistia</taxon>
        <taxon>Synergistales</taxon>
        <taxon>Synergistaceae</taxon>
        <taxon>Thermanaerovibrio</taxon>
    </lineage>
</organism>
<dbReference type="EnsemblBacteria" id="ACZ18805">
    <property type="protein sequence ID" value="ACZ18805"/>
    <property type="gene ID" value="Taci_0569"/>
</dbReference>
<evidence type="ECO:0008006" key="4">
    <source>
        <dbReference type="Google" id="ProtNLM"/>
    </source>
</evidence>
<keyword evidence="3" id="KW-1185">Reference proteome</keyword>
<dbReference type="Pfam" id="PF04402">
    <property type="entry name" value="SIMPL"/>
    <property type="match status" value="1"/>
</dbReference>
<gene>
    <name evidence="2" type="ordered locus">Taci_0569</name>
</gene>
<dbReference type="InterPro" id="IPR016907">
    <property type="entry name" value="UCP029033"/>
</dbReference>
<sequence>MSQMDGLDRSKVLASAVLGVCLVVSAFVLGMAADRIKGSERYVTVKGFSEMEVRADLAVWPIMFKVSANDLGTLQRLNDRAKGEIKAFLTSMGFSPQEISEAPPQITDLKTQFAVDQGMRIEERYVSQSYVTLRTGQVDKVKVAMERAGDLVSKGVVLSQEYGVMPEFIFTKLDSIKPKMVAEATVSARRAAEQFASDSQSRLGGIRRAEQGYFSIEDRDKGSPDYKRVRVVTTVQYYLEN</sequence>
<dbReference type="GO" id="GO:0006974">
    <property type="term" value="P:DNA damage response"/>
    <property type="evidence" value="ECO:0007669"/>
    <property type="project" value="TreeGrafter"/>
</dbReference>
<dbReference type="HOGENOM" id="CLU_077423_1_0_0"/>
<protein>
    <recommendedName>
        <fullName evidence="4">Periplasmic protein</fullName>
    </recommendedName>
</protein>
<dbReference type="InterPro" id="IPR007497">
    <property type="entry name" value="SIMPL/DUF541"/>
</dbReference>
<evidence type="ECO:0000313" key="3">
    <source>
        <dbReference type="Proteomes" id="UP000002030"/>
    </source>
</evidence>
<name>D1B952_THEAS</name>
<evidence type="ECO:0000313" key="2">
    <source>
        <dbReference type="EMBL" id="ACZ18805.1"/>
    </source>
</evidence>
<dbReference type="PIRSF" id="PIRSF029033">
    <property type="entry name" value="UCP029033"/>
    <property type="match status" value="1"/>
</dbReference>
<proteinExistence type="predicted"/>
<feature type="transmembrane region" description="Helical" evidence="1">
    <location>
        <begin position="12"/>
        <end position="32"/>
    </location>
</feature>